<gene>
    <name evidence="28" type="ORF">B4135_2779</name>
</gene>
<dbReference type="PROSITE" id="PS51007">
    <property type="entry name" value="CYTC"/>
    <property type="match status" value="1"/>
</dbReference>
<reference evidence="28 29" key="1">
    <citation type="submission" date="2016-01" db="EMBL/GenBank/DDBJ databases">
        <title>Draft Genome Sequences of Seven Thermophilic Sporeformers Isolated from Foods.</title>
        <authorList>
            <person name="Berendsen E.M."/>
            <person name="Wells-Bennik M.H."/>
            <person name="Krawcyk A.O."/>
            <person name="De Jong A."/>
            <person name="Holsappel S."/>
            <person name="Eijlander R.T."/>
            <person name="Kuipers O.P."/>
        </authorList>
    </citation>
    <scope>NUCLEOTIDE SEQUENCE [LARGE SCALE GENOMIC DNA]</scope>
    <source>
        <strain evidence="28 29">B4135</strain>
    </source>
</reference>
<dbReference type="PROSITE" id="PS50857">
    <property type="entry name" value="COX2_CUA"/>
    <property type="match status" value="1"/>
</dbReference>
<comment type="cofactor">
    <cofactor evidence="1">
        <name>heme c</name>
        <dbReference type="ChEBI" id="CHEBI:61717"/>
    </cofactor>
</comment>
<keyword evidence="14 22" id="KW-0249">Electron transport</keyword>
<evidence type="ECO:0000256" key="19">
    <source>
        <dbReference type="ARBA" id="ARBA00024688"/>
    </source>
</evidence>
<comment type="subcellular location">
    <subcellularLocation>
        <location evidence="2 22">Cell membrane</location>
        <topology evidence="2 22">Multi-pass membrane protein</topology>
    </subcellularLocation>
</comment>
<evidence type="ECO:0000256" key="5">
    <source>
        <dbReference type="ARBA" id="ARBA00015946"/>
    </source>
</evidence>
<dbReference type="InterPro" id="IPR014222">
    <property type="entry name" value="Cyt_c_oxidase_su2"/>
</dbReference>
<comment type="similarity">
    <text evidence="3 22">Belongs to the cytochrome c oxidase subunit 2 family.</text>
</comment>
<dbReference type="SUPFAM" id="SSF46626">
    <property type="entry name" value="Cytochrome c"/>
    <property type="match status" value="1"/>
</dbReference>
<evidence type="ECO:0000256" key="15">
    <source>
        <dbReference type="ARBA" id="ARBA00022989"/>
    </source>
</evidence>
<evidence type="ECO:0000256" key="14">
    <source>
        <dbReference type="ARBA" id="ARBA00022982"/>
    </source>
</evidence>
<dbReference type="PANTHER" id="PTHR22888:SF10">
    <property type="entry name" value="CYTOCHROME C OXIDASE SUBUNIT 2"/>
    <property type="match status" value="1"/>
</dbReference>
<evidence type="ECO:0000256" key="3">
    <source>
        <dbReference type="ARBA" id="ARBA00007866"/>
    </source>
</evidence>
<keyword evidence="17 23" id="KW-0186">Copper</keyword>
<keyword evidence="13" id="KW-1278">Translocase</keyword>
<keyword evidence="11 21" id="KW-0479">Metal-binding</keyword>
<dbReference type="GO" id="GO:0004129">
    <property type="term" value="F:cytochrome-c oxidase activity"/>
    <property type="evidence" value="ECO:0007669"/>
    <property type="project" value="UniProtKB-EC"/>
</dbReference>
<evidence type="ECO:0000256" key="2">
    <source>
        <dbReference type="ARBA" id="ARBA00004651"/>
    </source>
</evidence>
<dbReference type="InterPro" id="IPR011759">
    <property type="entry name" value="Cyt_c_oxidase_su2_TM_dom"/>
</dbReference>
<comment type="catalytic activity">
    <reaction evidence="20 23">
        <text>4 Fe(II)-[cytochrome c] + O2 + 8 H(+)(in) = 4 Fe(III)-[cytochrome c] + 2 H2O + 4 H(+)(out)</text>
        <dbReference type="Rhea" id="RHEA:11436"/>
        <dbReference type="Rhea" id="RHEA-COMP:10350"/>
        <dbReference type="Rhea" id="RHEA-COMP:14399"/>
        <dbReference type="ChEBI" id="CHEBI:15377"/>
        <dbReference type="ChEBI" id="CHEBI:15378"/>
        <dbReference type="ChEBI" id="CHEBI:15379"/>
        <dbReference type="ChEBI" id="CHEBI:29033"/>
        <dbReference type="ChEBI" id="CHEBI:29034"/>
        <dbReference type="EC" id="7.1.1.9"/>
    </reaction>
</comment>
<keyword evidence="16 21" id="KW-0408">Iron</keyword>
<keyword evidence="28" id="KW-0560">Oxidoreductase</keyword>
<feature type="domain" description="Cytochrome oxidase subunit II copper A binding" evidence="25">
    <location>
        <begin position="154"/>
        <end position="272"/>
    </location>
</feature>
<dbReference type="FunFam" id="2.60.40.420:FF:000042">
    <property type="entry name" value="Cytochrome c oxidase subunit 2"/>
    <property type="match status" value="1"/>
</dbReference>
<dbReference type="PANTHER" id="PTHR22888">
    <property type="entry name" value="CYTOCHROME C OXIDASE, SUBUNIT II"/>
    <property type="match status" value="1"/>
</dbReference>
<dbReference type="InterPro" id="IPR002429">
    <property type="entry name" value="CcO_II-like_C"/>
</dbReference>
<evidence type="ECO:0000256" key="9">
    <source>
        <dbReference type="ARBA" id="ARBA00022660"/>
    </source>
</evidence>
<dbReference type="Gene3D" id="1.10.287.90">
    <property type="match status" value="1"/>
</dbReference>
<feature type="domain" description="Cytochrome oxidase subunit II transmembrane region profile" evidence="26">
    <location>
        <begin position="45"/>
        <end position="143"/>
    </location>
</feature>
<dbReference type="InterPro" id="IPR036909">
    <property type="entry name" value="Cyt_c-like_dom_sf"/>
</dbReference>
<dbReference type="PROSITE" id="PS00078">
    <property type="entry name" value="COX2"/>
    <property type="match status" value="1"/>
</dbReference>
<feature type="transmembrane region" description="Helical" evidence="24">
    <location>
        <begin position="32"/>
        <end position="53"/>
    </location>
</feature>
<evidence type="ECO:0000256" key="7">
    <source>
        <dbReference type="ARBA" id="ARBA00022475"/>
    </source>
</evidence>
<evidence type="ECO:0000313" key="29">
    <source>
        <dbReference type="Proteomes" id="UP000075683"/>
    </source>
</evidence>
<evidence type="ECO:0000256" key="23">
    <source>
        <dbReference type="RuleBase" id="RU004024"/>
    </source>
</evidence>
<keyword evidence="15 24" id="KW-1133">Transmembrane helix</keyword>
<keyword evidence="6 22" id="KW-0813">Transport</keyword>
<proteinExistence type="inferred from homology"/>
<dbReference type="GO" id="GO:0005886">
    <property type="term" value="C:plasma membrane"/>
    <property type="evidence" value="ECO:0007669"/>
    <property type="project" value="UniProtKB-SubCell"/>
</dbReference>
<evidence type="ECO:0000256" key="18">
    <source>
        <dbReference type="ARBA" id="ARBA00023136"/>
    </source>
</evidence>
<dbReference type="EMBL" id="LQYT01000073">
    <property type="protein sequence ID" value="KYD14352.1"/>
    <property type="molecule type" value="Genomic_DNA"/>
</dbReference>
<dbReference type="AlphaFoldDB" id="A0A150LR68"/>
<keyword evidence="12" id="KW-0732">Signal</keyword>
<evidence type="ECO:0000256" key="6">
    <source>
        <dbReference type="ARBA" id="ARBA00022448"/>
    </source>
</evidence>
<evidence type="ECO:0000256" key="1">
    <source>
        <dbReference type="ARBA" id="ARBA00001926"/>
    </source>
</evidence>
<feature type="transmembrane region" description="Helical" evidence="24">
    <location>
        <begin position="65"/>
        <end position="91"/>
    </location>
</feature>
<evidence type="ECO:0000259" key="27">
    <source>
        <dbReference type="PROSITE" id="PS51007"/>
    </source>
</evidence>
<evidence type="ECO:0000256" key="8">
    <source>
        <dbReference type="ARBA" id="ARBA00022617"/>
    </source>
</evidence>
<dbReference type="GO" id="GO:0042773">
    <property type="term" value="P:ATP synthesis coupled electron transport"/>
    <property type="evidence" value="ECO:0007669"/>
    <property type="project" value="TreeGrafter"/>
</dbReference>
<feature type="transmembrane region" description="Helical" evidence="24">
    <location>
        <begin position="112"/>
        <end position="134"/>
    </location>
</feature>
<comment type="caution">
    <text evidence="28">The sequence shown here is derived from an EMBL/GenBank/DDBJ whole genome shotgun (WGS) entry which is preliminary data.</text>
</comment>
<sequence length="381" mass="42828">MKKGENGVLERPFATETLSKEGIGDMMKKWRLIFLSACAALFLSGCGEPYLSALRPAGEVAEKQFNLLLLATSIMVFVVSVVVIIYLIVLLRFRRKKGNEDRIPKQVEGSHVLEIVWTIIPILLLLILAGPTIAETFKLADVKGMEKTDKEGNRDALVVNVRANLYWWEFEYPDLGIVTSQDLVVPTDEKVYFVLKASDVKHSFWIPAAGGKMDANTDNVNKFYLVFDSKKADEAGNLFYGKCAELCGPSHAYMDFKVKAIPREDFDRWVKAMQNAKAPAAETPLAKEGERLFKENNCLACHAVTPKDTRPEKARTAPNLADFGNRSRVAGILEFNKENIKKWLKDPEAVKPGNLMVYPHDPYTEEELDALAEYLMSFKVQ</sequence>
<keyword evidence="10 22" id="KW-0812">Transmembrane</keyword>
<dbReference type="EC" id="7.1.1.9" evidence="4 23"/>
<evidence type="ECO:0000256" key="24">
    <source>
        <dbReference type="SAM" id="Phobius"/>
    </source>
</evidence>
<dbReference type="GO" id="GO:0005507">
    <property type="term" value="F:copper ion binding"/>
    <property type="evidence" value="ECO:0007669"/>
    <property type="project" value="InterPro"/>
</dbReference>
<dbReference type="Pfam" id="PF00116">
    <property type="entry name" value="COX2"/>
    <property type="match status" value="1"/>
</dbReference>
<dbReference type="Pfam" id="PF02790">
    <property type="entry name" value="COX2_TM"/>
    <property type="match status" value="1"/>
</dbReference>
<comment type="function">
    <text evidence="19 23">Subunits I and II form the functional core of the enzyme complex. Electrons originating in cytochrome c are transferred via heme a and Cu(A) to the binuclear center formed by heme a3 and Cu(B).</text>
</comment>
<evidence type="ECO:0000256" key="21">
    <source>
        <dbReference type="PROSITE-ProRule" id="PRU00433"/>
    </source>
</evidence>
<dbReference type="PRINTS" id="PR01166">
    <property type="entry name" value="CYCOXIDASEII"/>
</dbReference>
<evidence type="ECO:0000256" key="22">
    <source>
        <dbReference type="RuleBase" id="RU000456"/>
    </source>
</evidence>
<dbReference type="InterPro" id="IPR045187">
    <property type="entry name" value="CcO_II"/>
</dbReference>
<evidence type="ECO:0000256" key="12">
    <source>
        <dbReference type="ARBA" id="ARBA00022729"/>
    </source>
</evidence>
<evidence type="ECO:0000256" key="4">
    <source>
        <dbReference type="ARBA" id="ARBA00012949"/>
    </source>
</evidence>
<dbReference type="NCBIfam" id="TIGR02866">
    <property type="entry name" value="CoxB"/>
    <property type="match status" value="1"/>
</dbReference>
<dbReference type="InterPro" id="IPR001505">
    <property type="entry name" value="Copper_CuA"/>
</dbReference>
<evidence type="ECO:0000256" key="13">
    <source>
        <dbReference type="ARBA" id="ARBA00022967"/>
    </source>
</evidence>
<dbReference type="Gene3D" id="2.60.40.420">
    <property type="entry name" value="Cupredoxins - blue copper proteins"/>
    <property type="match status" value="1"/>
</dbReference>
<keyword evidence="8 21" id="KW-0349">Heme</keyword>
<comment type="cofactor">
    <cofactor evidence="23">
        <name>Cu cation</name>
        <dbReference type="ChEBI" id="CHEBI:23378"/>
    </cofactor>
    <text evidence="23">Binds a copper A center.</text>
</comment>
<evidence type="ECO:0000259" key="25">
    <source>
        <dbReference type="PROSITE" id="PS50857"/>
    </source>
</evidence>
<dbReference type="PATRIC" id="fig|301148.3.peg.284"/>
<dbReference type="GO" id="GO:0020037">
    <property type="term" value="F:heme binding"/>
    <property type="evidence" value="ECO:0007669"/>
    <property type="project" value="InterPro"/>
</dbReference>
<organism evidence="28 29">
    <name type="scientific">Caldibacillus debilis</name>
    <dbReference type="NCBI Taxonomy" id="301148"/>
    <lineage>
        <taxon>Bacteria</taxon>
        <taxon>Bacillati</taxon>
        <taxon>Bacillota</taxon>
        <taxon>Bacilli</taxon>
        <taxon>Bacillales</taxon>
        <taxon>Bacillaceae</taxon>
        <taxon>Caldibacillus</taxon>
    </lineage>
</organism>
<dbReference type="InterPro" id="IPR036257">
    <property type="entry name" value="Cyt_c_oxidase_su2_TM_sf"/>
</dbReference>
<evidence type="ECO:0000256" key="11">
    <source>
        <dbReference type="ARBA" id="ARBA00022723"/>
    </source>
</evidence>
<evidence type="ECO:0000256" key="16">
    <source>
        <dbReference type="ARBA" id="ARBA00023004"/>
    </source>
</evidence>
<evidence type="ECO:0000313" key="28">
    <source>
        <dbReference type="EMBL" id="KYD14352.1"/>
    </source>
</evidence>
<keyword evidence="18 24" id="KW-0472">Membrane</keyword>
<accession>A0A150LR68</accession>
<evidence type="ECO:0000259" key="26">
    <source>
        <dbReference type="PROSITE" id="PS50999"/>
    </source>
</evidence>
<dbReference type="PROSITE" id="PS50999">
    <property type="entry name" value="COX2_TM"/>
    <property type="match status" value="1"/>
</dbReference>
<evidence type="ECO:0000256" key="10">
    <source>
        <dbReference type="ARBA" id="ARBA00022692"/>
    </source>
</evidence>
<protein>
    <recommendedName>
        <fullName evidence="5 23">Cytochrome c oxidase subunit 2</fullName>
        <ecNumber evidence="4 23">7.1.1.9</ecNumber>
    </recommendedName>
</protein>
<dbReference type="InterPro" id="IPR008972">
    <property type="entry name" value="Cupredoxin"/>
</dbReference>
<keyword evidence="7" id="KW-1003">Cell membrane</keyword>
<evidence type="ECO:0000256" key="17">
    <source>
        <dbReference type="ARBA" id="ARBA00023008"/>
    </source>
</evidence>
<dbReference type="GO" id="GO:0016491">
    <property type="term" value="F:oxidoreductase activity"/>
    <property type="evidence" value="ECO:0007669"/>
    <property type="project" value="UniProtKB-KW"/>
</dbReference>
<name>A0A150LR68_9BACI</name>
<dbReference type="Pfam" id="PF00034">
    <property type="entry name" value="Cytochrom_C"/>
    <property type="match status" value="1"/>
</dbReference>
<keyword evidence="9 22" id="KW-0679">Respiratory chain</keyword>
<feature type="domain" description="Cytochrome c" evidence="27">
    <location>
        <begin position="284"/>
        <end position="379"/>
    </location>
</feature>
<dbReference type="InterPro" id="IPR009056">
    <property type="entry name" value="Cyt_c-like_dom"/>
</dbReference>
<dbReference type="SUPFAM" id="SSF81464">
    <property type="entry name" value="Cytochrome c oxidase subunit II-like, transmembrane region"/>
    <property type="match status" value="1"/>
</dbReference>
<evidence type="ECO:0000256" key="20">
    <source>
        <dbReference type="ARBA" id="ARBA00047816"/>
    </source>
</evidence>
<dbReference type="SUPFAM" id="SSF49503">
    <property type="entry name" value="Cupredoxins"/>
    <property type="match status" value="1"/>
</dbReference>
<dbReference type="STRING" id="301148.B4135_2779"/>
<dbReference type="Proteomes" id="UP000075683">
    <property type="component" value="Unassembled WGS sequence"/>
</dbReference>